<dbReference type="InterPro" id="IPR004358">
    <property type="entry name" value="Sig_transdc_His_kin-like_C"/>
</dbReference>
<evidence type="ECO:0000256" key="12">
    <source>
        <dbReference type="SAM" id="SignalP"/>
    </source>
</evidence>
<comment type="subcellular location">
    <subcellularLocation>
        <location evidence="2">Cell membrane</location>
    </subcellularLocation>
</comment>
<feature type="signal peptide" evidence="12">
    <location>
        <begin position="1"/>
        <end position="21"/>
    </location>
</feature>
<dbReference type="EC" id="2.7.13.3" evidence="3"/>
<dbReference type="SMART" id="SM00304">
    <property type="entry name" value="HAMP"/>
    <property type="match status" value="1"/>
</dbReference>
<evidence type="ECO:0000256" key="10">
    <source>
        <dbReference type="ARBA" id="ARBA00023136"/>
    </source>
</evidence>
<evidence type="ECO:0000256" key="4">
    <source>
        <dbReference type="ARBA" id="ARBA00022553"/>
    </source>
</evidence>
<comment type="catalytic activity">
    <reaction evidence="1">
        <text>ATP + protein L-histidine = ADP + protein N-phospho-L-histidine.</text>
        <dbReference type="EC" id="2.7.13.3"/>
    </reaction>
</comment>
<dbReference type="InterPro" id="IPR036890">
    <property type="entry name" value="HATPase_C_sf"/>
</dbReference>
<dbReference type="Gene3D" id="6.10.340.10">
    <property type="match status" value="1"/>
</dbReference>
<dbReference type="SUPFAM" id="SSF55874">
    <property type="entry name" value="ATPase domain of HSP90 chaperone/DNA topoisomerase II/histidine kinase"/>
    <property type="match status" value="1"/>
</dbReference>
<dbReference type="Pfam" id="PF00512">
    <property type="entry name" value="HisKA"/>
    <property type="match status" value="1"/>
</dbReference>
<dbReference type="CDD" id="cd00075">
    <property type="entry name" value="HATPase"/>
    <property type="match status" value="1"/>
</dbReference>
<dbReference type="Proteomes" id="UP000542210">
    <property type="component" value="Unassembled WGS sequence"/>
</dbReference>
<dbReference type="Pfam" id="PF02518">
    <property type="entry name" value="HATPase_c"/>
    <property type="match status" value="1"/>
</dbReference>
<dbReference type="PROSITE" id="PS50885">
    <property type="entry name" value="HAMP"/>
    <property type="match status" value="1"/>
</dbReference>
<keyword evidence="6 11" id="KW-0812">Transmembrane</keyword>
<dbReference type="SUPFAM" id="SSF47384">
    <property type="entry name" value="Homodimeric domain of signal transducing histidine kinase"/>
    <property type="match status" value="1"/>
</dbReference>
<dbReference type="PANTHER" id="PTHR45436">
    <property type="entry name" value="SENSOR HISTIDINE KINASE YKOH"/>
    <property type="match status" value="1"/>
</dbReference>
<reference evidence="15 16" key="1">
    <citation type="submission" date="2020-08" db="EMBL/GenBank/DDBJ databases">
        <title>Sequencing the genomes of 1000 actinobacteria strains.</title>
        <authorList>
            <person name="Klenk H.-P."/>
        </authorList>
    </citation>
    <scope>NUCLEOTIDE SEQUENCE [LARGE SCALE GENOMIC DNA]</scope>
    <source>
        <strain evidence="15 16">DSM 45784</strain>
    </source>
</reference>
<dbReference type="SUPFAM" id="SSF158472">
    <property type="entry name" value="HAMP domain-like"/>
    <property type="match status" value="1"/>
</dbReference>
<evidence type="ECO:0000313" key="16">
    <source>
        <dbReference type="Proteomes" id="UP000542210"/>
    </source>
</evidence>
<dbReference type="AlphaFoldDB" id="A0A7W7G8H0"/>
<keyword evidence="9" id="KW-0902">Two-component regulatory system</keyword>
<evidence type="ECO:0000313" key="15">
    <source>
        <dbReference type="EMBL" id="MBB4699490.1"/>
    </source>
</evidence>
<dbReference type="InterPro" id="IPR036097">
    <property type="entry name" value="HisK_dim/P_sf"/>
</dbReference>
<dbReference type="RefSeq" id="WP_184877059.1">
    <property type="nucleotide sequence ID" value="NZ_BOOV01000024.1"/>
</dbReference>
<evidence type="ECO:0000256" key="9">
    <source>
        <dbReference type="ARBA" id="ARBA00023012"/>
    </source>
</evidence>
<evidence type="ECO:0000256" key="2">
    <source>
        <dbReference type="ARBA" id="ARBA00004236"/>
    </source>
</evidence>
<evidence type="ECO:0000259" key="13">
    <source>
        <dbReference type="PROSITE" id="PS50109"/>
    </source>
</evidence>
<keyword evidence="16" id="KW-1185">Reference proteome</keyword>
<sequence>MRRRVIIVFLSLATLTLISLAAPLAVSTARSATQTLVLDRQADTERFAQLAATALASARPEDMAEALRRYGSLFGVDVFVLDRQGEVVATSSDVWRLGPVAAGPARTALSGERAVSAGVVWPWDGEPLVVASPVFEAGEGIGAVLTSSPTRALRSRILDRWTVLLLGALVVMAVALLVLEPITRWILRPVRILHRAVTSIAEGELTARADPYAGPPELRSLAETFNAMGETIERVVVRQRTFVSYASHQLRTPLAVLRLQLEGMAFDHPAAAHDLAAGVEEVDRLTTVCEGLLAFGRVDSDTIMPCVEDVTAVVKDRTSAWRSFAERRGVWLEAEGKDTLVAESGAGVLGQVLDAMLDNAIKFGEPGGTVKVHARAAGGWAEVHVVDDGPGMSPEARRQALEPFWRAAESQNIAGSGLGLTICATLIERVGGEFELLDARPHGLDARVRLRLTAARPDDVPLGTLGAP</sequence>
<dbReference type="InterPro" id="IPR003594">
    <property type="entry name" value="HATPase_dom"/>
</dbReference>
<evidence type="ECO:0000256" key="11">
    <source>
        <dbReference type="SAM" id="Phobius"/>
    </source>
</evidence>
<feature type="domain" description="Histidine kinase" evidence="13">
    <location>
        <begin position="245"/>
        <end position="454"/>
    </location>
</feature>
<dbReference type="SMART" id="SM00387">
    <property type="entry name" value="HATPase_c"/>
    <property type="match status" value="1"/>
</dbReference>
<evidence type="ECO:0000256" key="6">
    <source>
        <dbReference type="ARBA" id="ARBA00022692"/>
    </source>
</evidence>
<dbReference type="PROSITE" id="PS50109">
    <property type="entry name" value="HIS_KIN"/>
    <property type="match status" value="1"/>
</dbReference>
<keyword evidence="10 11" id="KW-0472">Membrane</keyword>
<comment type="caution">
    <text evidence="15">The sequence shown here is derived from an EMBL/GenBank/DDBJ whole genome shotgun (WGS) entry which is preliminary data.</text>
</comment>
<keyword evidence="5" id="KW-0808">Transferase</keyword>
<dbReference type="GO" id="GO:0005886">
    <property type="term" value="C:plasma membrane"/>
    <property type="evidence" value="ECO:0007669"/>
    <property type="project" value="UniProtKB-SubCell"/>
</dbReference>
<organism evidence="15 16">
    <name type="scientific">Sphaerisporangium siamense</name>
    <dbReference type="NCBI Taxonomy" id="795645"/>
    <lineage>
        <taxon>Bacteria</taxon>
        <taxon>Bacillati</taxon>
        <taxon>Actinomycetota</taxon>
        <taxon>Actinomycetes</taxon>
        <taxon>Streptosporangiales</taxon>
        <taxon>Streptosporangiaceae</taxon>
        <taxon>Sphaerisporangium</taxon>
    </lineage>
</organism>
<dbReference type="PRINTS" id="PR00344">
    <property type="entry name" value="BCTRLSENSOR"/>
</dbReference>
<keyword evidence="8 11" id="KW-1133">Transmembrane helix</keyword>
<keyword evidence="12" id="KW-0732">Signal</keyword>
<protein>
    <recommendedName>
        <fullName evidence="3">histidine kinase</fullName>
        <ecNumber evidence="3">2.7.13.3</ecNumber>
    </recommendedName>
</protein>
<dbReference type="PANTHER" id="PTHR45436:SF5">
    <property type="entry name" value="SENSOR HISTIDINE KINASE TRCS"/>
    <property type="match status" value="1"/>
</dbReference>
<proteinExistence type="predicted"/>
<keyword evidence="4" id="KW-0597">Phosphoprotein</keyword>
<dbReference type="Gene3D" id="1.10.287.130">
    <property type="match status" value="1"/>
</dbReference>
<dbReference type="Gene3D" id="3.30.565.10">
    <property type="entry name" value="Histidine kinase-like ATPase, C-terminal domain"/>
    <property type="match status" value="1"/>
</dbReference>
<keyword evidence="7 15" id="KW-0418">Kinase</keyword>
<dbReference type="InterPro" id="IPR003661">
    <property type="entry name" value="HisK_dim/P_dom"/>
</dbReference>
<feature type="domain" description="HAMP" evidence="14">
    <location>
        <begin position="184"/>
        <end position="237"/>
    </location>
</feature>
<evidence type="ECO:0000256" key="5">
    <source>
        <dbReference type="ARBA" id="ARBA00022679"/>
    </source>
</evidence>
<dbReference type="CDD" id="cd00082">
    <property type="entry name" value="HisKA"/>
    <property type="match status" value="1"/>
</dbReference>
<dbReference type="CDD" id="cd06225">
    <property type="entry name" value="HAMP"/>
    <property type="match status" value="1"/>
</dbReference>
<dbReference type="Pfam" id="PF00672">
    <property type="entry name" value="HAMP"/>
    <property type="match status" value="1"/>
</dbReference>
<name>A0A7W7G8H0_9ACTN</name>
<evidence type="ECO:0000256" key="8">
    <source>
        <dbReference type="ARBA" id="ARBA00022989"/>
    </source>
</evidence>
<evidence type="ECO:0000259" key="14">
    <source>
        <dbReference type="PROSITE" id="PS50885"/>
    </source>
</evidence>
<dbReference type="GO" id="GO:0000155">
    <property type="term" value="F:phosphorelay sensor kinase activity"/>
    <property type="evidence" value="ECO:0007669"/>
    <property type="project" value="InterPro"/>
</dbReference>
<dbReference type="InterPro" id="IPR050428">
    <property type="entry name" value="TCS_sensor_his_kinase"/>
</dbReference>
<accession>A0A7W7G8H0</accession>
<feature type="chain" id="PRO_5030694922" description="histidine kinase" evidence="12">
    <location>
        <begin position="22"/>
        <end position="468"/>
    </location>
</feature>
<gene>
    <name evidence="15" type="ORF">BJ982_001034</name>
</gene>
<evidence type="ECO:0000256" key="3">
    <source>
        <dbReference type="ARBA" id="ARBA00012438"/>
    </source>
</evidence>
<dbReference type="InterPro" id="IPR003660">
    <property type="entry name" value="HAMP_dom"/>
</dbReference>
<feature type="transmembrane region" description="Helical" evidence="11">
    <location>
        <begin position="161"/>
        <end position="179"/>
    </location>
</feature>
<evidence type="ECO:0000256" key="1">
    <source>
        <dbReference type="ARBA" id="ARBA00000085"/>
    </source>
</evidence>
<dbReference type="SMART" id="SM00388">
    <property type="entry name" value="HisKA"/>
    <property type="match status" value="1"/>
</dbReference>
<evidence type="ECO:0000256" key="7">
    <source>
        <dbReference type="ARBA" id="ARBA00022777"/>
    </source>
</evidence>
<dbReference type="InterPro" id="IPR005467">
    <property type="entry name" value="His_kinase_dom"/>
</dbReference>
<dbReference type="EMBL" id="JACHND010000001">
    <property type="protein sequence ID" value="MBB4699490.1"/>
    <property type="molecule type" value="Genomic_DNA"/>
</dbReference>